<reference evidence="2" key="1">
    <citation type="submission" date="2019-07" db="EMBL/GenBank/DDBJ databases">
        <authorList>
            <person name="De-Chao Zhang Q."/>
        </authorList>
    </citation>
    <scope>NUCLEOTIDE SEQUENCE</scope>
    <source>
        <strain evidence="2">TP-CH-4</strain>
    </source>
</reference>
<evidence type="ECO:0000313" key="2">
    <source>
        <dbReference type="EMBL" id="NHF58102.1"/>
    </source>
</evidence>
<evidence type="ECO:0000259" key="1">
    <source>
        <dbReference type="PROSITE" id="PS50042"/>
    </source>
</evidence>
<dbReference type="Proteomes" id="UP000707206">
    <property type="component" value="Unassembled WGS sequence"/>
</dbReference>
<dbReference type="CDD" id="cd00038">
    <property type="entry name" value="CAP_ED"/>
    <property type="match status" value="1"/>
</dbReference>
<proteinExistence type="predicted"/>
<dbReference type="PROSITE" id="PS50042">
    <property type="entry name" value="CNMP_BINDING_3"/>
    <property type="match status" value="1"/>
</dbReference>
<dbReference type="RefSeq" id="WP_152572612.1">
    <property type="nucleotide sequence ID" value="NZ_VIKU02000001.1"/>
</dbReference>
<dbReference type="AlphaFoldDB" id="A0A967AQG5"/>
<keyword evidence="3" id="KW-1185">Reference proteome</keyword>
<dbReference type="SUPFAM" id="SSF51206">
    <property type="entry name" value="cAMP-binding domain-like"/>
    <property type="match status" value="1"/>
</dbReference>
<feature type="domain" description="Cyclic nucleotide-binding" evidence="1">
    <location>
        <begin position="26"/>
        <end position="107"/>
    </location>
</feature>
<organism evidence="2 3">
    <name type="scientific">Pelagihabitans pacificus</name>
    <dbReference type="NCBI Taxonomy" id="2696054"/>
    <lineage>
        <taxon>Bacteria</taxon>
        <taxon>Pseudomonadati</taxon>
        <taxon>Bacteroidota</taxon>
        <taxon>Flavobacteriia</taxon>
        <taxon>Flavobacteriales</taxon>
        <taxon>Flavobacteriaceae</taxon>
        <taxon>Pelagihabitans</taxon>
    </lineage>
</organism>
<comment type="caution">
    <text evidence="2">The sequence shown here is derived from an EMBL/GenBank/DDBJ whole genome shotgun (WGS) entry which is preliminary data.</text>
</comment>
<evidence type="ECO:0000313" key="3">
    <source>
        <dbReference type="Proteomes" id="UP000707206"/>
    </source>
</evidence>
<reference evidence="2" key="2">
    <citation type="submission" date="2020-03" db="EMBL/GenBank/DDBJ databases">
        <title>Flavobacteriaceae bacterium strain TP-CH-4, a member of the family Flavobacteriaceae isolated from a deep-sea seamount.</title>
        <authorList>
            <person name="Zhang D.-C."/>
        </authorList>
    </citation>
    <scope>NUCLEOTIDE SEQUENCE</scope>
    <source>
        <strain evidence="2">TP-CH-4</strain>
    </source>
</reference>
<gene>
    <name evidence="2" type="ORF">FK220_002030</name>
</gene>
<dbReference type="InterPro" id="IPR018490">
    <property type="entry name" value="cNMP-bd_dom_sf"/>
</dbReference>
<dbReference type="Pfam" id="PF00027">
    <property type="entry name" value="cNMP_binding"/>
    <property type="match status" value="1"/>
</dbReference>
<dbReference type="InterPro" id="IPR014710">
    <property type="entry name" value="RmlC-like_jellyroll"/>
</dbReference>
<dbReference type="InterPro" id="IPR000595">
    <property type="entry name" value="cNMP-bd_dom"/>
</dbReference>
<dbReference type="Gene3D" id="2.60.120.10">
    <property type="entry name" value="Jelly Rolls"/>
    <property type="match status" value="1"/>
</dbReference>
<accession>A0A967AQG5</accession>
<protein>
    <submittedName>
        <fullName evidence="2">Crp/Fnr family transcriptional regulator</fullName>
    </submittedName>
</protein>
<sequence>MEDIKKKIRSYVAINDADLDYSLQFYKKMTISKGRFLVRPGQPINHFYFMQHGCMCYYIQDTSGIRVMEFFTENQFFTDLYAYIEEIPSTSYLEATEDCVVYAISKEDALKSFDHSHNLERFGRLSMQDGFMQLFRRNNHLKNLSNQERYLRLLQKRPDLFQRVPQYLIASYLGLTPVGLSKIRKRLVASQ</sequence>
<dbReference type="EMBL" id="VIKU02000001">
    <property type="protein sequence ID" value="NHF58102.1"/>
    <property type="molecule type" value="Genomic_DNA"/>
</dbReference>
<name>A0A967AQG5_9FLAO</name>